<feature type="coiled-coil region" evidence="1">
    <location>
        <begin position="70"/>
        <end position="100"/>
    </location>
</feature>
<organism evidence="4 5">
    <name type="scientific">Rhodococcus artemisiae</name>
    <dbReference type="NCBI Taxonomy" id="714159"/>
    <lineage>
        <taxon>Bacteria</taxon>
        <taxon>Bacillati</taxon>
        <taxon>Actinomycetota</taxon>
        <taxon>Actinomycetes</taxon>
        <taxon>Mycobacteriales</taxon>
        <taxon>Nocardiaceae</taxon>
        <taxon>Rhodococcus</taxon>
    </lineage>
</organism>
<dbReference type="Pfam" id="PF09299">
    <property type="entry name" value="Mu-transpos_C"/>
    <property type="match status" value="1"/>
</dbReference>
<reference evidence="4 5" key="1">
    <citation type="submission" date="2023-07" db="EMBL/GenBank/DDBJ databases">
        <authorList>
            <person name="Girao M."/>
            <person name="Carvalho M.F."/>
        </authorList>
    </citation>
    <scope>NUCLEOTIDE SEQUENCE [LARGE SCALE GENOMIC DNA]</scope>
    <source>
        <strain evidence="4 5">YIM65754</strain>
    </source>
</reference>
<evidence type="ECO:0000259" key="3">
    <source>
        <dbReference type="Pfam" id="PF09299"/>
    </source>
</evidence>
<gene>
    <name evidence="4" type="ORF">Q7514_21570</name>
</gene>
<proteinExistence type="predicted"/>
<keyword evidence="5" id="KW-1185">Reference proteome</keyword>
<feature type="region of interest" description="Disordered" evidence="2">
    <location>
        <begin position="111"/>
        <end position="178"/>
    </location>
</feature>
<sequence length="178" mass="19870">MFTLEDDRRHRTITTKGIAFGRDRHYIADWMVGLVGAGVRIRYMPHHTGEIEVFDADTGTHLGTAVIADAASAEDRARVLQARARKARQLRSDLAAAERERRPVCGVDGAGTRAAARCDDRGRGRRGTGRRGTGRRTRRRHGAMARPDLIPLGPPPANWRLPVDPNDRAELNRNEDHR</sequence>
<keyword evidence="1" id="KW-0175">Coiled coil</keyword>
<evidence type="ECO:0000313" key="4">
    <source>
        <dbReference type="EMBL" id="MEE2060112.1"/>
    </source>
</evidence>
<evidence type="ECO:0000256" key="2">
    <source>
        <dbReference type="SAM" id="MobiDB-lite"/>
    </source>
</evidence>
<feature type="domain" description="Transposase-like Mu C-terminal" evidence="3">
    <location>
        <begin position="8"/>
        <end position="62"/>
    </location>
</feature>
<feature type="compositionally biased region" description="Basic and acidic residues" evidence="2">
    <location>
        <begin position="165"/>
        <end position="178"/>
    </location>
</feature>
<evidence type="ECO:0000313" key="5">
    <source>
        <dbReference type="Proteomes" id="UP001336020"/>
    </source>
</evidence>
<dbReference type="RefSeq" id="WP_330135308.1">
    <property type="nucleotide sequence ID" value="NZ_JAUTXY010000011.1"/>
</dbReference>
<dbReference type="Proteomes" id="UP001336020">
    <property type="component" value="Unassembled WGS sequence"/>
</dbReference>
<accession>A0ABU7LFR5</accession>
<name>A0ABU7LFR5_9NOCA</name>
<dbReference type="EMBL" id="JAUTXY010000011">
    <property type="protein sequence ID" value="MEE2060112.1"/>
    <property type="molecule type" value="Genomic_DNA"/>
</dbReference>
<evidence type="ECO:0000256" key="1">
    <source>
        <dbReference type="SAM" id="Coils"/>
    </source>
</evidence>
<protein>
    <submittedName>
        <fullName evidence="4">Mu transposase C-terminal domain-containing protein</fullName>
    </submittedName>
</protein>
<feature type="compositionally biased region" description="Basic residues" evidence="2">
    <location>
        <begin position="123"/>
        <end position="143"/>
    </location>
</feature>
<dbReference type="InterPro" id="IPR015378">
    <property type="entry name" value="Transposase-like_Mu_C"/>
</dbReference>
<comment type="caution">
    <text evidence="4">The sequence shown here is derived from an EMBL/GenBank/DDBJ whole genome shotgun (WGS) entry which is preliminary data.</text>
</comment>